<reference evidence="11" key="1">
    <citation type="submission" date="2023-10" db="EMBL/GenBank/DDBJ databases">
        <authorList>
            <person name="Chen Y."/>
            <person name="Shah S."/>
            <person name="Dougan E. K."/>
            <person name="Thang M."/>
            <person name="Chan C."/>
        </authorList>
    </citation>
    <scope>NUCLEOTIDE SEQUENCE [LARGE SCALE GENOMIC DNA]</scope>
</reference>
<comment type="subcellular location">
    <subcellularLocation>
        <location evidence="1">Golgi apparatus</location>
        <location evidence="1">trans-Golgi network</location>
    </subcellularLocation>
</comment>
<evidence type="ECO:0000256" key="8">
    <source>
        <dbReference type="SAM" id="Coils"/>
    </source>
</evidence>
<evidence type="ECO:0000313" key="11">
    <source>
        <dbReference type="EMBL" id="CAK0880651.1"/>
    </source>
</evidence>
<keyword evidence="3" id="KW-0813">Transport</keyword>
<comment type="similarity">
    <text evidence="2">Belongs to the VPS54 family.</text>
</comment>
<keyword evidence="7" id="KW-0694">RNA-binding</keyword>
<feature type="compositionally biased region" description="Pro residues" evidence="9">
    <location>
        <begin position="286"/>
        <end position="299"/>
    </location>
</feature>
<dbReference type="InterPro" id="IPR007201">
    <property type="entry name" value="Mei2-like_Rrm_C"/>
</dbReference>
<dbReference type="PANTHER" id="PTHR12965:SF0">
    <property type="entry name" value="VACUOLAR PROTEIN SORTING-ASSOCIATED PROTEIN 54"/>
    <property type="match status" value="1"/>
</dbReference>
<comment type="caution">
    <text evidence="11">The sequence shown here is derived from an EMBL/GenBank/DDBJ whole genome shotgun (WGS) entry which is preliminary data.</text>
</comment>
<sequence length="548" mass="59216">MLTRLHEVDGTRFFAVPAVLTLLQLLNEYVRLCRAFESMAAEIVQRMCTLLRLFNQMTFEAVLKGRAVTRQTLRKITASNIALCSQCCGLVAQVLPGLQAHLLAVTEKSQGGTLRHAVALLVGDLTKVATEYTDHRTALFAKLGDLLRERYEVHSKKWFAAPHPEATAEDEKDAFGLKPHEALEGLVKDITSMYRVLLKNLTADTVRKIFTKESDGEQWETDDEFDHPRGLGRAEAGGGCAPKNPPENGQDSTWAGAGGARPPARERPPSRPEGVRPHGVARAAPPCSPSSPPGVPPRPAAGAALAGRPPGDWARQAQPAHARLGVAAPGGGRAALQVGRPAGAGLAGAARGSLAAASKALEGQRARLSEQEQLLAELQRQAHEIRQSILQQKADLVELELQQGELVGKVLVPIDRAAPAAPSAPGSTTLMVRNIPMDMTQRRLLDLIDRSGFANRYDFAYLPTDFDAGTSKGHAFVNFVTPSDAREFSEMWNGARLTGAGPVAAVLEVGASRLQGYKENAKRWSGRRLRRTRNHELHPFIAQRLVAG</sequence>
<evidence type="ECO:0000256" key="7">
    <source>
        <dbReference type="PROSITE-ProRule" id="PRU00176"/>
    </source>
</evidence>
<evidence type="ECO:0000256" key="6">
    <source>
        <dbReference type="ARBA" id="ARBA00023054"/>
    </source>
</evidence>
<protein>
    <recommendedName>
        <fullName evidence="10">RRM domain-containing protein</fullName>
    </recommendedName>
</protein>
<evidence type="ECO:0000259" key="10">
    <source>
        <dbReference type="PROSITE" id="PS50102"/>
    </source>
</evidence>
<dbReference type="InterPro" id="IPR012677">
    <property type="entry name" value="Nucleotide-bd_a/b_plait_sf"/>
</dbReference>
<evidence type="ECO:0000256" key="5">
    <source>
        <dbReference type="ARBA" id="ARBA00023034"/>
    </source>
</evidence>
<dbReference type="Gene3D" id="3.30.70.330">
    <property type="match status" value="1"/>
</dbReference>
<feature type="compositionally biased region" description="Low complexity" evidence="9">
    <location>
        <begin position="300"/>
        <end position="310"/>
    </location>
</feature>
<dbReference type="Proteomes" id="UP001189429">
    <property type="component" value="Unassembled WGS sequence"/>
</dbReference>
<organism evidence="11 12">
    <name type="scientific">Prorocentrum cordatum</name>
    <dbReference type="NCBI Taxonomy" id="2364126"/>
    <lineage>
        <taxon>Eukaryota</taxon>
        <taxon>Sar</taxon>
        <taxon>Alveolata</taxon>
        <taxon>Dinophyceae</taxon>
        <taxon>Prorocentrales</taxon>
        <taxon>Prorocentraceae</taxon>
        <taxon>Prorocentrum</taxon>
    </lineage>
</organism>
<feature type="compositionally biased region" description="Basic and acidic residues" evidence="9">
    <location>
        <begin position="263"/>
        <end position="276"/>
    </location>
</feature>
<dbReference type="PANTHER" id="PTHR12965">
    <property type="entry name" value="VACUOLAR PROTEIN SORTING 54"/>
    <property type="match status" value="1"/>
</dbReference>
<feature type="domain" description="RRM" evidence="10">
    <location>
        <begin position="428"/>
        <end position="514"/>
    </location>
</feature>
<keyword evidence="4" id="KW-0653">Protein transport</keyword>
<evidence type="ECO:0000256" key="1">
    <source>
        <dbReference type="ARBA" id="ARBA00004601"/>
    </source>
</evidence>
<evidence type="ECO:0000256" key="9">
    <source>
        <dbReference type="SAM" id="MobiDB-lite"/>
    </source>
</evidence>
<dbReference type="SUPFAM" id="SSF54928">
    <property type="entry name" value="RNA-binding domain, RBD"/>
    <property type="match status" value="1"/>
</dbReference>
<dbReference type="Pfam" id="PF04059">
    <property type="entry name" value="RRM_2"/>
    <property type="match status" value="1"/>
</dbReference>
<keyword evidence="5" id="KW-0333">Golgi apparatus</keyword>
<dbReference type="InterPro" id="IPR039745">
    <property type="entry name" value="Vps54"/>
</dbReference>
<keyword evidence="6 8" id="KW-0175">Coiled coil</keyword>
<dbReference type="PROSITE" id="PS50102">
    <property type="entry name" value="RRM"/>
    <property type="match status" value="1"/>
</dbReference>
<proteinExistence type="inferred from homology"/>
<feature type="region of interest" description="Disordered" evidence="9">
    <location>
        <begin position="214"/>
        <end position="318"/>
    </location>
</feature>
<dbReference type="InterPro" id="IPR012501">
    <property type="entry name" value="Vps54_C"/>
</dbReference>
<accession>A0ABN9W4Y9</accession>
<evidence type="ECO:0000313" key="12">
    <source>
        <dbReference type="Proteomes" id="UP001189429"/>
    </source>
</evidence>
<evidence type="ECO:0000256" key="3">
    <source>
        <dbReference type="ARBA" id="ARBA00022448"/>
    </source>
</evidence>
<dbReference type="Pfam" id="PF07928">
    <property type="entry name" value="Vps54"/>
    <property type="match status" value="1"/>
</dbReference>
<evidence type="ECO:0000256" key="2">
    <source>
        <dbReference type="ARBA" id="ARBA00009150"/>
    </source>
</evidence>
<dbReference type="InterPro" id="IPR000504">
    <property type="entry name" value="RRM_dom"/>
</dbReference>
<name>A0ABN9W4Y9_9DINO</name>
<dbReference type="InterPro" id="IPR035979">
    <property type="entry name" value="RBD_domain_sf"/>
</dbReference>
<keyword evidence="12" id="KW-1185">Reference proteome</keyword>
<dbReference type="EMBL" id="CAUYUJ010018102">
    <property type="protein sequence ID" value="CAK0880651.1"/>
    <property type="molecule type" value="Genomic_DNA"/>
</dbReference>
<feature type="coiled-coil region" evidence="8">
    <location>
        <begin position="354"/>
        <end position="395"/>
    </location>
</feature>
<evidence type="ECO:0000256" key="4">
    <source>
        <dbReference type="ARBA" id="ARBA00022927"/>
    </source>
</evidence>
<gene>
    <name evidence="11" type="ORF">PCOR1329_LOCUS63735</name>
</gene>
<feature type="compositionally biased region" description="Acidic residues" evidence="9">
    <location>
        <begin position="216"/>
        <end position="225"/>
    </location>
</feature>